<dbReference type="Proteomes" id="UP001501759">
    <property type="component" value="Unassembled WGS sequence"/>
</dbReference>
<comment type="caution">
    <text evidence="2">The sequence shown here is derived from an EMBL/GenBank/DDBJ whole genome shotgun (WGS) entry which is preliminary data.</text>
</comment>
<evidence type="ECO:0000256" key="1">
    <source>
        <dbReference type="SAM" id="MobiDB-lite"/>
    </source>
</evidence>
<gene>
    <name evidence="2" type="ORF">GCM10023335_71070</name>
</gene>
<accession>A0ABP9JIX9</accession>
<protein>
    <submittedName>
        <fullName evidence="2">Uncharacterized protein</fullName>
    </submittedName>
</protein>
<evidence type="ECO:0000313" key="2">
    <source>
        <dbReference type="EMBL" id="GAA5030573.1"/>
    </source>
</evidence>
<reference evidence="3" key="1">
    <citation type="journal article" date="2019" name="Int. J. Syst. Evol. Microbiol.">
        <title>The Global Catalogue of Microorganisms (GCM) 10K type strain sequencing project: providing services to taxonomists for standard genome sequencing and annotation.</title>
        <authorList>
            <consortium name="The Broad Institute Genomics Platform"/>
            <consortium name="The Broad Institute Genome Sequencing Center for Infectious Disease"/>
            <person name="Wu L."/>
            <person name="Ma J."/>
        </authorList>
    </citation>
    <scope>NUCLEOTIDE SEQUENCE [LARGE SCALE GENOMIC DNA]</scope>
    <source>
        <strain evidence="3">JCM 18409</strain>
    </source>
</reference>
<feature type="region of interest" description="Disordered" evidence="1">
    <location>
        <begin position="120"/>
        <end position="144"/>
    </location>
</feature>
<dbReference type="EMBL" id="BAABKB010000033">
    <property type="protein sequence ID" value="GAA5030573.1"/>
    <property type="molecule type" value="Genomic_DNA"/>
</dbReference>
<proteinExistence type="predicted"/>
<organism evidence="2 3">
    <name type="scientific">Streptomyces siamensis</name>
    <dbReference type="NCBI Taxonomy" id="1274986"/>
    <lineage>
        <taxon>Bacteria</taxon>
        <taxon>Bacillati</taxon>
        <taxon>Actinomycetota</taxon>
        <taxon>Actinomycetes</taxon>
        <taxon>Kitasatosporales</taxon>
        <taxon>Streptomycetaceae</taxon>
        <taxon>Streptomyces</taxon>
    </lineage>
</organism>
<evidence type="ECO:0000313" key="3">
    <source>
        <dbReference type="Proteomes" id="UP001501759"/>
    </source>
</evidence>
<name>A0ABP9JIX9_9ACTN</name>
<keyword evidence="3" id="KW-1185">Reference proteome</keyword>
<sequence>MLSRAVKADAQHFGPSGIADVARHRPYRNDPVTTASLRLLHRTCTMPALRGRAFGGLESFPGRREKMEPLIVHMPEFAGLVPVGGPALSGWQSNAGCAAVACIGVLMALRMWTPAPALHRWSSDSAGRKDDGSYNSVNRGDKLP</sequence>